<dbReference type="InterPro" id="IPR050823">
    <property type="entry name" value="Plant_Ser_Thr_Prot_Kinase"/>
</dbReference>
<dbReference type="PROSITE" id="PS50011">
    <property type="entry name" value="PROTEIN_KINASE_DOM"/>
    <property type="match status" value="1"/>
</dbReference>
<dbReference type="InterPro" id="IPR011009">
    <property type="entry name" value="Kinase-like_dom_sf"/>
</dbReference>
<sequence length="107" mass="11867">MEFCRGHQCLSWSTRIKIAVDTARGLSFLHDAKNKVIHRNLKPSSILLDEDFNAKLSGFSPAKDGPPDDKTHGSTRVMGTCGYIAPEYLPTELLSGRWGFEISADDE</sequence>
<evidence type="ECO:0000313" key="10">
    <source>
        <dbReference type="EMBL" id="CAI9779319.1"/>
    </source>
</evidence>
<comment type="catalytic activity">
    <reaction evidence="8">
        <text>L-seryl-[protein] + ATP = O-phospho-L-seryl-[protein] + ADP + H(+)</text>
        <dbReference type="Rhea" id="RHEA:17989"/>
        <dbReference type="Rhea" id="RHEA-COMP:9863"/>
        <dbReference type="Rhea" id="RHEA-COMP:11604"/>
        <dbReference type="ChEBI" id="CHEBI:15378"/>
        <dbReference type="ChEBI" id="CHEBI:29999"/>
        <dbReference type="ChEBI" id="CHEBI:30616"/>
        <dbReference type="ChEBI" id="CHEBI:83421"/>
        <dbReference type="ChEBI" id="CHEBI:456216"/>
        <dbReference type="EC" id="2.7.11.1"/>
    </reaction>
</comment>
<evidence type="ECO:0000256" key="8">
    <source>
        <dbReference type="ARBA" id="ARBA00048679"/>
    </source>
</evidence>
<name>A0AAD2E6Q4_9LAMI</name>
<keyword evidence="4" id="KW-0547">Nucleotide-binding</keyword>
<dbReference type="Proteomes" id="UP000834106">
    <property type="component" value="Chromosome 16"/>
</dbReference>
<evidence type="ECO:0000256" key="6">
    <source>
        <dbReference type="ARBA" id="ARBA00022840"/>
    </source>
</evidence>
<accession>A0AAD2E6Q4</accession>
<dbReference type="Pfam" id="PF00069">
    <property type="entry name" value="Pkinase"/>
    <property type="match status" value="1"/>
</dbReference>
<organism evidence="10 11">
    <name type="scientific">Fraxinus pennsylvanica</name>
    <dbReference type="NCBI Taxonomy" id="56036"/>
    <lineage>
        <taxon>Eukaryota</taxon>
        <taxon>Viridiplantae</taxon>
        <taxon>Streptophyta</taxon>
        <taxon>Embryophyta</taxon>
        <taxon>Tracheophyta</taxon>
        <taxon>Spermatophyta</taxon>
        <taxon>Magnoliopsida</taxon>
        <taxon>eudicotyledons</taxon>
        <taxon>Gunneridae</taxon>
        <taxon>Pentapetalae</taxon>
        <taxon>asterids</taxon>
        <taxon>lamiids</taxon>
        <taxon>Lamiales</taxon>
        <taxon>Oleaceae</taxon>
        <taxon>Oleeae</taxon>
        <taxon>Fraxinus</taxon>
    </lineage>
</organism>
<evidence type="ECO:0000313" key="11">
    <source>
        <dbReference type="Proteomes" id="UP000834106"/>
    </source>
</evidence>
<proteinExistence type="predicted"/>
<protein>
    <recommendedName>
        <fullName evidence="1">non-specific serine/threonine protein kinase</fullName>
        <ecNumber evidence="1">2.7.11.1</ecNumber>
    </recommendedName>
</protein>
<dbReference type="EC" id="2.7.11.1" evidence="1"/>
<comment type="catalytic activity">
    <reaction evidence="7">
        <text>L-threonyl-[protein] + ATP = O-phospho-L-threonyl-[protein] + ADP + H(+)</text>
        <dbReference type="Rhea" id="RHEA:46608"/>
        <dbReference type="Rhea" id="RHEA-COMP:11060"/>
        <dbReference type="Rhea" id="RHEA-COMP:11605"/>
        <dbReference type="ChEBI" id="CHEBI:15378"/>
        <dbReference type="ChEBI" id="CHEBI:30013"/>
        <dbReference type="ChEBI" id="CHEBI:30616"/>
        <dbReference type="ChEBI" id="CHEBI:61977"/>
        <dbReference type="ChEBI" id="CHEBI:456216"/>
        <dbReference type="EC" id="2.7.11.1"/>
    </reaction>
</comment>
<dbReference type="SUPFAM" id="SSF56112">
    <property type="entry name" value="Protein kinase-like (PK-like)"/>
    <property type="match status" value="1"/>
</dbReference>
<keyword evidence="2" id="KW-0723">Serine/threonine-protein kinase</keyword>
<dbReference type="InterPro" id="IPR000719">
    <property type="entry name" value="Prot_kinase_dom"/>
</dbReference>
<dbReference type="Gene3D" id="1.10.510.10">
    <property type="entry name" value="Transferase(Phosphotransferase) domain 1"/>
    <property type="match status" value="1"/>
</dbReference>
<evidence type="ECO:0000256" key="4">
    <source>
        <dbReference type="ARBA" id="ARBA00022741"/>
    </source>
</evidence>
<dbReference type="EMBL" id="OU503051">
    <property type="protein sequence ID" value="CAI9779319.1"/>
    <property type="molecule type" value="Genomic_DNA"/>
</dbReference>
<evidence type="ECO:0000256" key="3">
    <source>
        <dbReference type="ARBA" id="ARBA00022679"/>
    </source>
</evidence>
<dbReference type="GO" id="GO:0005524">
    <property type="term" value="F:ATP binding"/>
    <property type="evidence" value="ECO:0007669"/>
    <property type="project" value="UniProtKB-KW"/>
</dbReference>
<dbReference type="PANTHER" id="PTHR45621">
    <property type="entry name" value="OS01G0588500 PROTEIN-RELATED"/>
    <property type="match status" value="1"/>
</dbReference>
<feature type="domain" description="Protein kinase" evidence="9">
    <location>
        <begin position="1"/>
        <end position="107"/>
    </location>
</feature>
<evidence type="ECO:0000256" key="2">
    <source>
        <dbReference type="ARBA" id="ARBA00022527"/>
    </source>
</evidence>
<evidence type="ECO:0000259" key="9">
    <source>
        <dbReference type="PROSITE" id="PS50011"/>
    </source>
</evidence>
<keyword evidence="3" id="KW-0808">Transferase</keyword>
<evidence type="ECO:0000256" key="5">
    <source>
        <dbReference type="ARBA" id="ARBA00022777"/>
    </source>
</evidence>
<keyword evidence="6" id="KW-0067">ATP-binding</keyword>
<dbReference type="FunFam" id="1.10.510.10:FF:001023">
    <property type="entry name" value="Os07g0541700 protein"/>
    <property type="match status" value="1"/>
</dbReference>
<gene>
    <name evidence="10" type="ORF">FPE_LOCUS26749</name>
</gene>
<dbReference type="AlphaFoldDB" id="A0AAD2E6Q4"/>
<reference evidence="10" key="1">
    <citation type="submission" date="2023-05" db="EMBL/GenBank/DDBJ databases">
        <authorList>
            <person name="Huff M."/>
        </authorList>
    </citation>
    <scope>NUCLEOTIDE SEQUENCE</scope>
</reference>
<evidence type="ECO:0000256" key="7">
    <source>
        <dbReference type="ARBA" id="ARBA00047899"/>
    </source>
</evidence>
<keyword evidence="11" id="KW-1185">Reference proteome</keyword>
<dbReference type="GO" id="GO:0004674">
    <property type="term" value="F:protein serine/threonine kinase activity"/>
    <property type="evidence" value="ECO:0007669"/>
    <property type="project" value="UniProtKB-KW"/>
</dbReference>
<evidence type="ECO:0000256" key="1">
    <source>
        <dbReference type="ARBA" id="ARBA00012513"/>
    </source>
</evidence>
<keyword evidence="5" id="KW-0418">Kinase</keyword>